<name>A0AAV7EWT3_ARIFI</name>
<dbReference type="SUPFAM" id="SSF46579">
    <property type="entry name" value="Prefoldin"/>
    <property type="match status" value="1"/>
</dbReference>
<keyword evidence="3" id="KW-1185">Reference proteome</keyword>
<dbReference type="GO" id="GO:0006457">
    <property type="term" value="P:protein folding"/>
    <property type="evidence" value="ECO:0007669"/>
    <property type="project" value="UniProtKB-ARBA"/>
</dbReference>
<gene>
    <name evidence="2" type="ORF">H6P81_005763</name>
</gene>
<comment type="caution">
    <text evidence="2">The sequence shown here is derived from an EMBL/GenBank/DDBJ whole genome shotgun (WGS) entry which is preliminary data.</text>
</comment>
<evidence type="ECO:0000313" key="3">
    <source>
        <dbReference type="Proteomes" id="UP000825729"/>
    </source>
</evidence>
<sequence length="82" mass="8843">MSSSSSSGPLPNSAVEDPQRNLLSKVRAHEVAIAELNGLSSGRAVYQRSGNIYFRTNIKTATASEQRQLDSVKAQLEKINPA</sequence>
<accession>A0AAV7EWT3</accession>
<dbReference type="Gene3D" id="1.10.287.370">
    <property type="match status" value="1"/>
</dbReference>
<reference evidence="2 3" key="1">
    <citation type="submission" date="2021-07" db="EMBL/GenBank/DDBJ databases">
        <title>The Aristolochia fimbriata genome: insights into angiosperm evolution, floral development and chemical biosynthesis.</title>
        <authorList>
            <person name="Jiao Y."/>
        </authorList>
    </citation>
    <scope>NUCLEOTIDE SEQUENCE [LARGE SCALE GENOMIC DNA]</scope>
    <source>
        <strain evidence="2">IBCAS-2021</strain>
        <tissue evidence="2">Leaf</tissue>
    </source>
</reference>
<proteinExistence type="predicted"/>
<dbReference type="AlphaFoldDB" id="A0AAV7EWT3"/>
<protein>
    <submittedName>
        <fullName evidence="2">Uncharacterized protein</fullName>
    </submittedName>
</protein>
<feature type="region of interest" description="Disordered" evidence="1">
    <location>
        <begin position="1"/>
        <end position="20"/>
    </location>
</feature>
<organism evidence="2 3">
    <name type="scientific">Aristolochia fimbriata</name>
    <name type="common">White veined hardy Dutchman's pipe vine</name>
    <dbReference type="NCBI Taxonomy" id="158543"/>
    <lineage>
        <taxon>Eukaryota</taxon>
        <taxon>Viridiplantae</taxon>
        <taxon>Streptophyta</taxon>
        <taxon>Embryophyta</taxon>
        <taxon>Tracheophyta</taxon>
        <taxon>Spermatophyta</taxon>
        <taxon>Magnoliopsida</taxon>
        <taxon>Magnoliidae</taxon>
        <taxon>Piperales</taxon>
        <taxon>Aristolochiaceae</taxon>
        <taxon>Aristolochia</taxon>
    </lineage>
</organism>
<evidence type="ECO:0000313" key="2">
    <source>
        <dbReference type="EMBL" id="KAG9452859.1"/>
    </source>
</evidence>
<dbReference type="Proteomes" id="UP000825729">
    <property type="component" value="Unassembled WGS sequence"/>
</dbReference>
<evidence type="ECO:0000256" key="1">
    <source>
        <dbReference type="SAM" id="MobiDB-lite"/>
    </source>
</evidence>
<dbReference type="InterPro" id="IPR009053">
    <property type="entry name" value="Prefoldin"/>
</dbReference>
<dbReference type="EMBL" id="JAINDJ010000003">
    <property type="protein sequence ID" value="KAG9452859.1"/>
    <property type="molecule type" value="Genomic_DNA"/>
</dbReference>
<dbReference type="GO" id="GO:0009409">
    <property type="term" value="P:response to cold"/>
    <property type="evidence" value="ECO:0007669"/>
    <property type="project" value="UniProtKB-ARBA"/>
</dbReference>